<feature type="domain" description="SAM-dependent MTase RsmB/NOP-type" evidence="7">
    <location>
        <begin position="1"/>
        <end position="296"/>
    </location>
</feature>
<evidence type="ECO:0000313" key="9">
    <source>
        <dbReference type="Proteomes" id="UP000646484"/>
    </source>
</evidence>
<keyword evidence="3 6" id="KW-0808">Transferase</keyword>
<accession>A0ABR7D3E7</accession>
<dbReference type="Gene3D" id="3.30.70.1170">
    <property type="entry name" value="Sun protein, domain 3"/>
    <property type="match status" value="1"/>
</dbReference>
<dbReference type="PRINTS" id="PR02008">
    <property type="entry name" value="RCMTFAMILY"/>
</dbReference>
<feature type="active site" description="Nucleophile" evidence="6">
    <location>
        <position position="234"/>
    </location>
</feature>
<dbReference type="Gene3D" id="3.40.50.150">
    <property type="entry name" value="Vaccinia Virus protein VP39"/>
    <property type="match status" value="1"/>
</dbReference>
<feature type="binding site" evidence="6">
    <location>
        <position position="164"/>
    </location>
    <ligand>
        <name>S-adenosyl-L-methionine</name>
        <dbReference type="ChEBI" id="CHEBI:59789"/>
    </ligand>
</feature>
<gene>
    <name evidence="8" type="ORF">H8S64_15245</name>
</gene>
<dbReference type="InterPro" id="IPR001678">
    <property type="entry name" value="MeTrfase_RsmB-F_NOP2_dom"/>
</dbReference>
<sequence>MFMISLPPAFIERMNRIMGNESEVFFKALNSPSPATIRVNPAKTVTPLPFPELIDGQVPWCSDAYYLRERPVYTLDPYLHGGVYYVQEASSMFLQSVFRQIAVDKPLRVLDLCAAPGGKSTLLAANLPTGSLLISNEVIKSRASILKENIIKWGHYNIVVTNSDPARFSGMKGAFDIILVDAPCSGEGMFRKDEKAIEEWSENNLRLCEERQKRIIADIWDALAPEGYLVYSTCTYNPGENEDMLSWVLDNFEAESVEVQHNYPGIIPTPTSVHGYHFYPHKSAGEGLFMGVIRKKDGQPFTLKKEKRSSQNQPPKLPTDILPLLPDIANHTPYLAGSTLGIIPARHAEFIQYLESKAGVIYKGCEIGESVKGTTRPAHSLALLHNLQKQHITRQEVDLPTALQYLRKEDIRFDAPRGAWVLIMYQGIALGWVKEAGNRLNNYYPKEWRIKRF</sequence>
<feature type="binding site" evidence="6">
    <location>
        <position position="181"/>
    </location>
    <ligand>
        <name>S-adenosyl-L-methionine</name>
        <dbReference type="ChEBI" id="CHEBI:59789"/>
    </ligand>
</feature>
<protein>
    <submittedName>
        <fullName evidence="8">RNA methyltransferase</fullName>
    </submittedName>
</protein>
<dbReference type="EMBL" id="JACOOH010000007">
    <property type="protein sequence ID" value="MBC5622451.1"/>
    <property type="molecule type" value="Genomic_DNA"/>
</dbReference>
<keyword evidence="2 6" id="KW-0489">Methyltransferase</keyword>
<evidence type="ECO:0000256" key="6">
    <source>
        <dbReference type="PROSITE-ProRule" id="PRU01023"/>
    </source>
</evidence>
<feature type="binding site" evidence="6">
    <location>
        <position position="137"/>
    </location>
    <ligand>
        <name>S-adenosyl-L-methionine</name>
        <dbReference type="ChEBI" id="CHEBI:59789"/>
    </ligand>
</feature>
<dbReference type="Pfam" id="PF13636">
    <property type="entry name" value="Methyltranf_PUA"/>
    <property type="match status" value="1"/>
</dbReference>
<dbReference type="PANTHER" id="PTHR22807:SF30">
    <property type="entry name" value="28S RRNA (CYTOSINE(4447)-C(5))-METHYLTRANSFERASE-RELATED"/>
    <property type="match status" value="1"/>
</dbReference>
<comment type="caution">
    <text evidence="8">The sequence shown here is derived from an EMBL/GenBank/DDBJ whole genome shotgun (WGS) entry which is preliminary data.</text>
</comment>
<organism evidence="8 9">
    <name type="scientific">Butyricimonas hominis</name>
    <dbReference type="NCBI Taxonomy" id="2763032"/>
    <lineage>
        <taxon>Bacteria</taxon>
        <taxon>Pseudomonadati</taxon>
        <taxon>Bacteroidota</taxon>
        <taxon>Bacteroidia</taxon>
        <taxon>Bacteroidales</taxon>
        <taxon>Odoribacteraceae</taxon>
        <taxon>Butyricimonas</taxon>
    </lineage>
</organism>
<keyword evidence="9" id="KW-1185">Reference proteome</keyword>
<dbReference type="InterPro" id="IPR049560">
    <property type="entry name" value="MeTrfase_RsmB-F_NOP2_cat"/>
</dbReference>
<dbReference type="InterPro" id="IPR023267">
    <property type="entry name" value="RCMT"/>
</dbReference>
<reference evidence="8 9" key="1">
    <citation type="submission" date="2020-08" db="EMBL/GenBank/DDBJ databases">
        <title>Genome public.</title>
        <authorList>
            <person name="Liu C."/>
            <person name="Sun Q."/>
        </authorList>
    </citation>
    <scope>NUCLEOTIDE SEQUENCE [LARGE SCALE GENOMIC DNA]</scope>
    <source>
        <strain evidence="8 9">NSJ-56</strain>
    </source>
</reference>
<dbReference type="GO" id="GO:0008168">
    <property type="term" value="F:methyltransferase activity"/>
    <property type="evidence" value="ECO:0007669"/>
    <property type="project" value="UniProtKB-KW"/>
</dbReference>
<evidence type="ECO:0000256" key="4">
    <source>
        <dbReference type="ARBA" id="ARBA00022691"/>
    </source>
</evidence>
<keyword evidence="1" id="KW-0963">Cytoplasm</keyword>
<evidence type="ECO:0000313" key="8">
    <source>
        <dbReference type="EMBL" id="MBC5622451.1"/>
    </source>
</evidence>
<evidence type="ECO:0000256" key="3">
    <source>
        <dbReference type="ARBA" id="ARBA00022679"/>
    </source>
</evidence>
<keyword evidence="5 6" id="KW-0694">RNA-binding</keyword>
<dbReference type="InterPro" id="IPR029063">
    <property type="entry name" value="SAM-dependent_MTases_sf"/>
</dbReference>
<evidence type="ECO:0000256" key="5">
    <source>
        <dbReference type="ARBA" id="ARBA00022884"/>
    </source>
</evidence>
<dbReference type="InterPro" id="IPR027391">
    <property type="entry name" value="Nol1_Nop2_Fmu_2"/>
</dbReference>
<comment type="similarity">
    <text evidence="6">Belongs to the class I-like SAM-binding methyltransferase superfamily. RsmB/NOP family.</text>
</comment>
<dbReference type="InterPro" id="IPR031341">
    <property type="entry name" value="Methyltr_RsmF_N"/>
</dbReference>
<dbReference type="CDD" id="cd02440">
    <property type="entry name" value="AdoMet_MTases"/>
    <property type="match status" value="1"/>
</dbReference>
<dbReference type="Pfam" id="PF01189">
    <property type="entry name" value="Methyltr_RsmB-F"/>
    <property type="match status" value="1"/>
</dbReference>
<name>A0ABR7D3E7_9BACT</name>
<proteinExistence type="inferred from homology"/>
<evidence type="ECO:0000256" key="2">
    <source>
        <dbReference type="ARBA" id="ARBA00022603"/>
    </source>
</evidence>
<evidence type="ECO:0000256" key="1">
    <source>
        <dbReference type="ARBA" id="ARBA00022490"/>
    </source>
</evidence>
<dbReference type="SUPFAM" id="SSF53335">
    <property type="entry name" value="S-adenosyl-L-methionine-dependent methyltransferases"/>
    <property type="match status" value="1"/>
</dbReference>
<feature type="binding site" evidence="6">
    <location>
        <begin position="113"/>
        <end position="119"/>
    </location>
    <ligand>
        <name>S-adenosyl-L-methionine</name>
        <dbReference type="ChEBI" id="CHEBI:59789"/>
    </ligand>
</feature>
<dbReference type="GO" id="GO:0032259">
    <property type="term" value="P:methylation"/>
    <property type="evidence" value="ECO:0007669"/>
    <property type="project" value="UniProtKB-KW"/>
</dbReference>
<dbReference type="PROSITE" id="PS51686">
    <property type="entry name" value="SAM_MT_RSMB_NOP"/>
    <property type="match status" value="1"/>
</dbReference>
<dbReference type="Pfam" id="PF17125">
    <property type="entry name" value="Methyltr_RsmF_N"/>
    <property type="match status" value="1"/>
</dbReference>
<dbReference type="Gene3D" id="2.30.130.60">
    <property type="match status" value="1"/>
</dbReference>
<dbReference type="PANTHER" id="PTHR22807">
    <property type="entry name" value="NOP2 YEAST -RELATED NOL1/NOP2/FMU SUN DOMAIN-CONTAINING"/>
    <property type="match status" value="1"/>
</dbReference>
<keyword evidence="4 6" id="KW-0949">S-adenosyl-L-methionine</keyword>
<evidence type="ECO:0000259" key="7">
    <source>
        <dbReference type="PROSITE" id="PS51686"/>
    </source>
</evidence>
<dbReference type="Proteomes" id="UP000646484">
    <property type="component" value="Unassembled WGS sequence"/>
</dbReference>